<proteinExistence type="predicted"/>
<dbReference type="AlphaFoldDB" id="A0A1T5LVP8"/>
<reference evidence="2 3" key="1">
    <citation type="submission" date="2017-02" db="EMBL/GenBank/DDBJ databases">
        <authorList>
            <person name="Peterson S.W."/>
        </authorList>
    </citation>
    <scope>NUCLEOTIDE SEQUENCE [LARGE SCALE GENOMIC DNA]</scope>
    <source>
        <strain evidence="2 3">M1</strain>
    </source>
</reference>
<evidence type="ECO:0000256" key="1">
    <source>
        <dbReference type="SAM" id="Coils"/>
    </source>
</evidence>
<name>A0A1T5LVP8_9FIRM</name>
<protein>
    <submittedName>
        <fullName evidence="2">Uncharacterized protein</fullName>
    </submittedName>
</protein>
<dbReference type="EMBL" id="FUZT01000008">
    <property type="protein sequence ID" value="SKC80080.1"/>
    <property type="molecule type" value="Genomic_DNA"/>
</dbReference>
<sequence length="275" mass="32724">MSLLFCQKSCENLQKKLRSYNRNKNGKEILKRKAKYNNIPVKILATSSMIKEKYQNKIWELDDLKYLILPKEVTREDCYAFLMKFYSLYNWEMEESKGHGALAKNKNKLKYYAVLMKDWMTSVPLNKIIWNIINYYKKRGEYWDVGGSIKFTGKEKWVINLIINELMRDIETNIRFKVKNYFTNYYLILCEKFGKENAGANWGDYLEYGTTDLKVIELQNIGLPRYLATYILENHMDCLEFQNEVLTNILVDKIIDEFDVSKPEYIEFIEALGLN</sequence>
<evidence type="ECO:0000313" key="2">
    <source>
        <dbReference type="EMBL" id="SKC80080.1"/>
    </source>
</evidence>
<evidence type="ECO:0000313" key="3">
    <source>
        <dbReference type="Proteomes" id="UP000190285"/>
    </source>
</evidence>
<keyword evidence="3" id="KW-1185">Reference proteome</keyword>
<dbReference type="STRING" id="36842.SAMN02194393_03427"/>
<keyword evidence="1" id="KW-0175">Coiled coil</keyword>
<dbReference type="Proteomes" id="UP000190285">
    <property type="component" value="Unassembled WGS sequence"/>
</dbReference>
<feature type="coiled-coil region" evidence="1">
    <location>
        <begin position="3"/>
        <end position="30"/>
    </location>
</feature>
<organism evidence="2 3">
    <name type="scientific">Maledivibacter halophilus</name>
    <dbReference type="NCBI Taxonomy" id="36842"/>
    <lineage>
        <taxon>Bacteria</taxon>
        <taxon>Bacillati</taxon>
        <taxon>Bacillota</taxon>
        <taxon>Clostridia</taxon>
        <taxon>Peptostreptococcales</taxon>
        <taxon>Caminicellaceae</taxon>
        <taxon>Maledivibacter</taxon>
    </lineage>
</organism>
<gene>
    <name evidence="2" type="ORF">SAMN02194393_03427</name>
</gene>
<accession>A0A1T5LVP8</accession>